<dbReference type="STRING" id="317018.AVL63_03395"/>
<dbReference type="OrthoDB" id="3872677at2"/>
<gene>
    <name evidence="3" type="ORF">AVL63_03395</name>
</gene>
<feature type="region of interest" description="Disordered" evidence="1">
    <location>
        <begin position="95"/>
        <end position="126"/>
    </location>
</feature>
<keyword evidence="2" id="KW-0472">Membrane</keyword>
<keyword evidence="2" id="KW-0812">Transmembrane</keyword>
<evidence type="ECO:0000256" key="1">
    <source>
        <dbReference type="SAM" id="MobiDB-lite"/>
    </source>
</evidence>
<dbReference type="Pfam" id="PF20447">
    <property type="entry name" value="DUF6704"/>
    <property type="match status" value="1"/>
</dbReference>
<dbReference type="RefSeq" id="WP_058888748.1">
    <property type="nucleotide sequence ID" value="NZ_LQBM01000003.1"/>
</dbReference>
<comment type="caution">
    <text evidence="3">The sequence shown here is derived from an EMBL/GenBank/DDBJ whole genome shotgun (WGS) entry which is preliminary data.</text>
</comment>
<name>A0A0W8IGM4_9MICC</name>
<proteinExistence type="predicted"/>
<keyword evidence="2" id="KW-1133">Transmembrane helix</keyword>
<dbReference type="NCBIfam" id="NF041681">
    <property type="entry name" value="HGxxPAAW"/>
    <property type="match status" value="1"/>
</dbReference>
<dbReference type="Proteomes" id="UP000054023">
    <property type="component" value="Unassembled WGS sequence"/>
</dbReference>
<evidence type="ECO:0000256" key="2">
    <source>
        <dbReference type="SAM" id="Phobius"/>
    </source>
</evidence>
<reference evidence="4" key="1">
    <citation type="submission" date="2015-12" db="EMBL/GenBank/DDBJ databases">
        <authorList>
            <person name="Nair G.R."/>
            <person name="Kaur G."/>
            <person name="Mayilraj S."/>
        </authorList>
    </citation>
    <scope>NUCLEOTIDE SEQUENCE [LARGE SCALE GENOMIC DNA]</scope>
    <source>
        <strain evidence="4">CD08_7</strain>
    </source>
</reference>
<evidence type="ECO:0000313" key="4">
    <source>
        <dbReference type="Proteomes" id="UP000054023"/>
    </source>
</evidence>
<accession>A0A0W8IGM4</accession>
<keyword evidence="4" id="KW-1185">Reference proteome</keyword>
<sequence>MANTTALRDTEPAPGEKIDDEYIHHDHIGHGSTPAAWALSLTIIVGSIIAGLGMVLEVWILVWISILFLPLAITLGLVLKAKGYGVEMDSAAVLKKHESARDHQGPASPDHTRGGKDKRRPETAAH</sequence>
<protein>
    <submittedName>
        <fullName evidence="3">Uncharacterized protein</fullName>
    </submittedName>
</protein>
<dbReference type="InterPro" id="IPR046550">
    <property type="entry name" value="DUF6704"/>
</dbReference>
<feature type="transmembrane region" description="Helical" evidence="2">
    <location>
        <begin position="60"/>
        <end position="79"/>
    </location>
</feature>
<evidence type="ECO:0000313" key="3">
    <source>
        <dbReference type="EMBL" id="KUG59064.1"/>
    </source>
</evidence>
<dbReference type="EMBL" id="LQBM01000003">
    <property type="protein sequence ID" value="KUG59064.1"/>
    <property type="molecule type" value="Genomic_DNA"/>
</dbReference>
<organism evidence="3 4">
    <name type="scientific">Nesterenkonia jeotgali</name>
    <dbReference type="NCBI Taxonomy" id="317018"/>
    <lineage>
        <taxon>Bacteria</taxon>
        <taxon>Bacillati</taxon>
        <taxon>Actinomycetota</taxon>
        <taxon>Actinomycetes</taxon>
        <taxon>Micrococcales</taxon>
        <taxon>Micrococcaceae</taxon>
        <taxon>Nesterenkonia</taxon>
    </lineage>
</organism>
<feature type="transmembrane region" description="Helical" evidence="2">
    <location>
        <begin position="35"/>
        <end position="54"/>
    </location>
</feature>
<dbReference type="AlphaFoldDB" id="A0A0W8IGM4"/>